<gene>
    <name evidence="1" type="ORF">PV662_37390</name>
</gene>
<proteinExistence type="predicted"/>
<name>A0ABU4NQH9_9ACTN</name>
<protein>
    <submittedName>
        <fullName evidence="1">Uncharacterized protein</fullName>
    </submittedName>
</protein>
<keyword evidence="2" id="KW-1185">Reference proteome</keyword>
<organism evidence="1 2">
    <name type="scientific">Streptomyces europaeiscabiei</name>
    <dbReference type="NCBI Taxonomy" id="146819"/>
    <lineage>
        <taxon>Bacteria</taxon>
        <taxon>Bacillati</taxon>
        <taxon>Actinomycetota</taxon>
        <taxon>Actinomycetes</taxon>
        <taxon>Kitasatosporales</taxon>
        <taxon>Streptomycetaceae</taxon>
        <taxon>Streptomyces</taxon>
    </lineage>
</organism>
<comment type="caution">
    <text evidence="1">The sequence shown here is derived from an EMBL/GenBank/DDBJ whole genome shotgun (WGS) entry which is preliminary data.</text>
</comment>
<evidence type="ECO:0000313" key="1">
    <source>
        <dbReference type="EMBL" id="MDX3705325.1"/>
    </source>
</evidence>
<evidence type="ECO:0000313" key="2">
    <source>
        <dbReference type="Proteomes" id="UP001271274"/>
    </source>
</evidence>
<reference evidence="1 2" key="1">
    <citation type="journal article" date="2023" name="Microb. Genom.">
        <title>Mesoterricola silvestris gen. nov., sp. nov., Mesoterricola sediminis sp. nov., Geothrix oryzae sp. nov., Geothrix edaphica sp. nov., Geothrix rubra sp. nov., and Geothrix limicola sp. nov., six novel members of Acidobacteriota isolated from soils.</title>
        <authorList>
            <person name="Weisberg A.J."/>
            <person name="Pearce E."/>
            <person name="Kramer C.G."/>
            <person name="Chang J.H."/>
            <person name="Clarke C.R."/>
        </authorList>
    </citation>
    <scope>NUCLEOTIDE SEQUENCE [LARGE SCALE GENOMIC DNA]</scope>
    <source>
        <strain evidence="1 2">ID09-01A</strain>
    </source>
</reference>
<dbReference type="EMBL" id="JARAYU010000018">
    <property type="protein sequence ID" value="MDX3705325.1"/>
    <property type="molecule type" value="Genomic_DNA"/>
</dbReference>
<dbReference type="Proteomes" id="UP001271274">
    <property type="component" value="Unassembled WGS sequence"/>
</dbReference>
<dbReference type="RefSeq" id="WP_319054490.1">
    <property type="nucleotide sequence ID" value="NZ_JARAUR010000148.1"/>
</dbReference>
<accession>A0ABU4NQH9</accession>
<sequence>MKLSIGSVLNMTPVTAAWEIAFDIGGETGTVVCPVIGWATVVSSLMKDGTAHTEIKPAFVWGDMVWTEADLREHTPDLRGITLRHPTLPGIAGPSALLGHSAAGETAKYADLS</sequence>